<comment type="caution">
    <text evidence="1">The sequence shown here is derived from an EMBL/GenBank/DDBJ whole genome shotgun (WGS) entry which is preliminary data.</text>
</comment>
<dbReference type="RefSeq" id="WP_169363679.1">
    <property type="nucleotide sequence ID" value="NZ_JAAVJL010000001.1"/>
</dbReference>
<organism evidence="1 2">
    <name type="scientific">Pseudanabaena yagii GIHE-NHR1</name>
    <dbReference type="NCBI Taxonomy" id="2722753"/>
    <lineage>
        <taxon>Bacteria</taxon>
        <taxon>Bacillati</taxon>
        <taxon>Cyanobacteriota</taxon>
        <taxon>Cyanophyceae</taxon>
        <taxon>Pseudanabaenales</taxon>
        <taxon>Pseudanabaenaceae</taxon>
        <taxon>Pseudanabaena</taxon>
        <taxon>Pseudanabaena yagii</taxon>
    </lineage>
</organism>
<sequence>MPIHQNQSVIAYQHIINSAIALKDVESCLGKMLLEGENFIADYVTLKINCE</sequence>
<keyword evidence="2" id="KW-1185">Reference proteome</keyword>
<accession>A0ABX1LU66</accession>
<dbReference type="Proteomes" id="UP000738376">
    <property type="component" value="Unassembled WGS sequence"/>
</dbReference>
<protein>
    <submittedName>
        <fullName evidence="1">Uncharacterized protein</fullName>
    </submittedName>
</protein>
<proteinExistence type="predicted"/>
<name>A0ABX1LU66_9CYAN</name>
<reference evidence="1 2" key="1">
    <citation type="submission" date="2020-03" db="EMBL/GenBank/DDBJ databases">
        <title>Draft Genome Sequence of 2-Methylisoborneol Producing Pseudanabaena yagii Strain GIHE-NHR1 Isolated from North Han River in South Korea.</title>
        <authorList>
            <person name="Jeong J."/>
        </authorList>
    </citation>
    <scope>NUCLEOTIDE SEQUENCE [LARGE SCALE GENOMIC DNA]</scope>
    <source>
        <strain evidence="1 2">GIHE-NHR1</strain>
    </source>
</reference>
<dbReference type="EMBL" id="JAAVJL010000001">
    <property type="protein sequence ID" value="NMF58828.1"/>
    <property type="molecule type" value="Genomic_DNA"/>
</dbReference>
<evidence type="ECO:0000313" key="2">
    <source>
        <dbReference type="Proteomes" id="UP000738376"/>
    </source>
</evidence>
<gene>
    <name evidence="1" type="ORF">HC246_12535</name>
</gene>
<evidence type="ECO:0000313" key="1">
    <source>
        <dbReference type="EMBL" id="NMF58828.1"/>
    </source>
</evidence>